<sequence length="162" mass="16979">LQLASSTAMQLKFNAIGLLAIMTSLTSAIPAEHVSLVVQGEVAVSKLEARQVQYSCQVVRANQLGRCRNAIADLRRRDLRGFDVFACISAGAAFFDSCAAAVAMGGLGKILFSSLKSKITHTDSLIDVGCIGTIASIEAGCRGCKAGIEERDVERAAATIST</sequence>
<dbReference type="KEGG" id="bze:COCCADRAFT_103399"/>
<dbReference type="OrthoDB" id="10447801at2759"/>
<reference evidence="2 3" key="1">
    <citation type="journal article" date="2013" name="PLoS Genet.">
        <title>Comparative genome structure, secondary metabolite, and effector coding capacity across Cochliobolus pathogens.</title>
        <authorList>
            <person name="Condon B.J."/>
            <person name="Leng Y."/>
            <person name="Wu D."/>
            <person name="Bushley K.E."/>
            <person name="Ohm R.A."/>
            <person name="Otillar R."/>
            <person name="Martin J."/>
            <person name="Schackwitz W."/>
            <person name="Grimwood J."/>
            <person name="MohdZainudin N."/>
            <person name="Xue C."/>
            <person name="Wang R."/>
            <person name="Manning V.A."/>
            <person name="Dhillon B."/>
            <person name="Tu Z.J."/>
            <person name="Steffenson B.J."/>
            <person name="Salamov A."/>
            <person name="Sun H."/>
            <person name="Lowry S."/>
            <person name="LaButti K."/>
            <person name="Han J."/>
            <person name="Copeland A."/>
            <person name="Lindquist E."/>
            <person name="Barry K."/>
            <person name="Schmutz J."/>
            <person name="Baker S.E."/>
            <person name="Ciuffetti L.M."/>
            <person name="Grigoriev I.V."/>
            <person name="Zhong S."/>
            <person name="Turgeon B.G."/>
        </authorList>
    </citation>
    <scope>NUCLEOTIDE SEQUENCE [LARGE SCALE GENOMIC DNA]</scope>
    <source>
        <strain evidence="2 3">26-R-13</strain>
    </source>
</reference>
<dbReference type="RefSeq" id="XP_007715074.1">
    <property type="nucleotide sequence ID" value="XM_007716884.1"/>
</dbReference>
<evidence type="ECO:0008006" key="4">
    <source>
        <dbReference type="Google" id="ProtNLM"/>
    </source>
</evidence>
<gene>
    <name evidence="2" type="ORF">COCCADRAFT_103399</name>
</gene>
<dbReference type="HOGENOM" id="CLU_1639394_0_0_1"/>
<evidence type="ECO:0000313" key="2">
    <source>
        <dbReference type="EMBL" id="EUC30647.1"/>
    </source>
</evidence>
<evidence type="ECO:0000313" key="3">
    <source>
        <dbReference type="Proteomes" id="UP000053841"/>
    </source>
</evidence>
<feature type="non-terminal residue" evidence="2">
    <location>
        <position position="1"/>
    </location>
</feature>
<organism evidence="2 3">
    <name type="scientific">Cochliobolus carbonum (strain 26-R-13)</name>
    <name type="common">Maize leaf spot fungus</name>
    <name type="synonym">Bipolaris zeicola</name>
    <dbReference type="NCBI Taxonomy" id="930089"/>
    <lineage>
        <taxon>Eukaryota</taxon>
        <taxon>Fungi</taxon>
        <taxon>Dikarya</taxon>
        <taxon>Ascomycota</taxon>
        <taxon>Pezizomycotina</taxon>
        <taxon>Dothideomycetes</taxon>
        <taxon>Pleosporomycetidae</taxon>
        <taxon>Pleosporales</taxon>
        <taxon>Pleosporineae</taxon>
        <taxon>Pleosporaceae</taxon>
        <taxon>Bipolaris</taxon>
    </lineage>
</organism>
<proteinExistence type="predicted"/>
<accession>W6XST4</accession>
<dbReference type="AlphaFoldDB" id="W6XST4"/>
<protein>
    <recommendedName>
        <fullName evidence="4">Fungal calcium binding protein domain-containing protein</fullName>
    </recommendedName>
</protein>
<evidence type="ECO:0000256" key="1">
    <source>
        <dbReference type="SAM" id="SignalP"/>
    </source>
</evidence>
<dbReference type="EMBL" id="KI964693">
    <property type="protein sequence ID" value="EUC30647.1"/>
    <property type="molecule type" value="Genomic_DNA"/>
</dbReference>
<feature type="signal peptide" evidence="1">
    <location>
        <begin position="1"/>
        <end position="28"/>
    </location>
</feature>
<dbReference type="GeneID" id="19142759"/>
<name>W6XST4_COCC2</name>
<dbReference type="Proteomes" id="UP000053841">
    <property type="component" value="Unassembled WGS sequence"/>
</dbReference>
<feature type="chain" id="PRO_5004888301" description="Fungal calcium binding protein domain-containing protein" evidence="1">
    <location>
        <begin position="29"/>
        <end position="162"/>
    </location>
</feature>
<keyword evidence="1" id="KW-0732">Signal</keyword>
<keyword evidence="3" id="KW-1185">Reference proteome</keyword>